<dbReference type="InterPro" id="IPR037045">
    <property type="entry name" value="S8pro/Inhibitor_I9_sf"/>
</dbReference>
<evidence type="ECO:0000256" key="7">
    <source>
        <dbReference type="SAM" id="SignalP"/>
    </source>
</evidence>
<dbReference type="InterPro" id="IPR023828">
    <property type="entry name" value="Peptidase_S8_Ser-AS"/>
</dbReference>
<evidence type="ECO:0000256" key="2">
    <source>
        <dbReference type="ARBA" id="ARBA00022670"/>
    </source>
</evidence>
<dbReference type="InterPro" id="IPR000209">
    <property type="entry name" value="Peptidase_S8/S53_dom"/>
</dbReference>
<sequence>MKLSLIASALLVASLANAKPLSYEDNTMAPLYISPEAEVIANSYIVILKDNLKSHEIKEHATWISSLAQKSNENFRMSDWLNPHAATAGIEHVYDTPNLKGYSGKFDDQVLEAIRQSDDVAFVEHDSMVYANELQRNAPWGLSRVSHVDPLTFKNYQKYEYNPEGGKGVKVYVIDTGVNVDHVDFDGRAIWGHTVPSGDRDEDGNGHGSHCSGTIAGRRYGIAKKAQPVAVKVLRSNGSGTMSDVVRGVDWATTEHVKEASLAKKNGTKYKGAVANMSLGGGKSPSLDLAVNGAVESGVVFAVAAGNDNRDACDYSPAAAELAITVGASTINDERAYFSNYGKCVDVFAPGLNIQSIWRGSRYATNTISGTSMASPHVAGLAAYFLSLEEGEVTPKQIKDKILRLATRDALDKIPEDTPNLLINNGSGEKDFKQKLHDAVDSVDGVLKEFFGDI</sequence>
<protein>
    <submittedName>
        <fullName evidence="10">Serine protease 1</fullName>
    </submittedName>
</protein>
<keyword evidence="2 5" id="KW-0645">Protease</keyword>
<feature type="domain" description="Peptidase S8/S53" evidence="8">
    <location>
        <begin position="166"/>
        <end position="408"/>
    </location>
</feature>
<evidence type="ECO:0000313" key="10">
    <source>
        <dbReference type="EMBL" id="ADB92602.1"/>
    </source>
</evidence>
<feature type="active site" description="Charge relay system" evidence="5">
    <location>
        <position position="207"/>
    </location>
</feature>
<dbReference type="InterPro" id="IPR023827">
    <property type="entry name" value="Peptidase_S8_Asp-AS"/>
</dbReference>
<evidence type="ECO:0000259" key="8">
    <source>
        <dbReference type="Pfam" id="PF00082"/>
    </source>
</evidence>
<dbReference type="Gene3D" id="3.40.50.200">
    <property type="entry name" value="Peptidase S8/S53 domain"/>
    <property type="match status" value="1"/>
</dbReference>
<keyword evidence="3 5" id="KW-0378">Hydrolase</keyword>
<dbReference type="AlphaFoldDB" id="D3K1B5"/>
<feature type="signal peptide" evidence="7">
    <location>
        <begin position="1"/>
        <end position="18"/>
    </location>
</feature>
<dbReference type="PROSITE" id="PS00138">
    <property type="entry name" value="SUBTILASE_SER"/>
    <property type="match status" value="1"/>
</dbReference>
<comment type="similarity">
    <text evidence="1 5 6">Belongs to the peptidase S8 family.</text>
</comment>
<dbReference type="GO" id="GO:0005615">
    <property type="term" value="C:extracellular space"/>
    <property type="evidence" value="ECO:0007669"/>
    <property type="project" value="TreeGrafter"/>
</dbReference>
<evidence type="ECO:0000256" key="4">
    <source>
        <dbReference type="ARBA" id="ARBA00022825"/>
    </source>
</evidence>
<dbReference type="PANTHER" id="PTHR43806:SF11">
    <property type="entry name" value="CEREVISIN-RELATED"/>
    <property type="match status" value="1"/>
</dbReference>
<feature type="active site" description="Charge relay system" evidence="5">
    <location>
        <position position="372"/>
    </location>
</feature>
<dbReference type="PROSITE" id="PS51892">
    <property type="entry name" value="SUBTILASE"/>
    <property type="match status" value="1"/>
</dbReference>
<dbReference type="GO" id="GO:0004252">
    <property type="term" value="F:serine-type endopeptidase activity"/>
    <property type="evidence" value="ECO:0007669"/>
    <property type="project" value="UniProtKB-UniRule"/>
</dbReference>
<dbReference type="Pfam" id="PF05922">
    <property type="entry name" value="Inhibitor_I9"/>
    <property type="match status" value="1"/>
</dbReference>
<dbReference type="CDD" id="cd04077">
    <property type="entry name" value="Peptidases_S8_PCSK9_ProteinaseK_like"/>
    <property type="match status" value="1"/>
</dbReference>
<dbReference type="PROSITE" id="PS00136">
    <property type="entry name" value="SUBTILASE_ASP"/>
    <property type="match status" value="1"/>
</dbReference>
<name>D3K1B5_9FUNG</name>
<evidence type="ECO:0000259" key="9">
    <source>
        <dbReference type="Pfam" id="PF05922"/>
    </source>
</evidence>
<keyword evidence="7" id="KW-0732">Signal</keyword>
<evidence type="ECO:0000256" key="1">
    <source>
        <dbReference type="ARBA" id="ARBA00011073"/>
    </source>
</evidence>
<dbReference type="InterPro" id="IPR015500">
    <property type="entry name" value="Peptidase_S8_subtilisin-rel"/>
</dbReference>
<dbReference type="EMBL" id="GU356536">
    <property type="protein sequence ID" value="ADB92602.1"/>
    <property type="molecule type" value="Genomic_DNA"/>
</dbReference>
<dbReference type="InterPro" id="IPR050131">
    <property type="entry name" value="Peptidase_S8_subtilisin-like"/>
</dbReference>
<evidence type="ECO:0000256" key="5">
    <source>
        <dbReference type="PROSITE-ProRule" id="PRU01240"/>
    </source>
</evidence>
<accession>D3K1B5</accession>
<dbReference type="InterPro" id="IPR034193">
    <property type="entry name" value="PCSK9_ProteinaseK-like"/>
</dbReference>
<feature type="active site" description="Charge relay system" evidence="5">
    <location>
        <position position="175"/>
    </location>
</feature>
<evidence type="ECO:0000256" key="6">
    <source>
        <dbReference type="RuleBase" id="RU003355"/>
    </source>
</evidence>
<dbReference type="Pfam" id="PF00082">
    <property type="entry name" value="Peptidase_S8"/>
    <property type="match status" value="1"/>
</dbReference>
<dbReference type="PRINTS" id="PR00723">
    <property type="entry name" value="SUBTILISIN"/>
</dbReference>
<dbReference type="Gene3D" id="3.30.70.80">
    <property type="entry name" value="Peptidase S8 propeptide/proteinase inhibitor I9"/>
    <property type="match status" value="1"/>
</dbReference>
<proteinExistence type="inferred from homology"/>
<organism evidence="10">
    <name type="scientific">Actinomucor elegans</name>
    <dbReference type="NCBI Taxonomy" id="64647"/>
    <lineage>
        <taxon>Eukaryota</taxon>
        <taxon>Fungi</taxon>
        <taxon>Fungi incertae sedis</taxon>
        <taxon>Mucoromycota</taxon>
        <taxon>Mucoromycotina</taxon>
        <taxon>Mucoromycetes</taxon>
        <taxon>Mucorales</taxon>
        <taxon>Mucorineae</taxon>
        <taxon>Mucoraceae</taxon>
        <taxon>Actinomucor</taxon>
    </lineage>
</organism>
<feature type="domain" description="Inhibitor I9" evidence="9">
    <location>
        <begin position="43"/>
        <end position="130"/>
    </location>
</feature>
<dbReference type="PROSITE" id="PS00137">
    <property type="entry name" value="SUBTILASE_HIS"/>
    <property type="match status" value="1"/>
</dbReference>
<dbReference type="InterPro" id="IPR022398">
    <property type="entry name" value="Peptidase_S8_His-AS"/>
</dbReference>
<reference evidence="10" key="1">
    <citation type="submission" date="2009-12" db="EMBL/GenBank/DDBJ databases">
        <authorList>
            <person name="Ke Y."/>
            <person name="Luo X.C."/>
            <person name="Xie M.Q."/>
        </authorList>
    </citation>
    <scope>NUCLEOTIDE SEQUENCE</scope>
</reference>
<dbReference type="InterPro" id="IPR010259">
    <property type="entry name" value="S8pro/Inhibitor_I9"/>
</dbReference>
<dbReference type="FunFam" id="3.40.50.200:FF:000007">
    <property type="entry name" value="Subtilisin-like serine protease"/>
    <property type="match status" value="1"/>
</dbReference>
<dbReference type="SUPFAM" id="SSF52743">
    <property type="entry name" value="Subtilisin-like"/>
    <property type="match status" value="1"/>
</dbReference>
<evidence type="ECO:0000256" key="3">
    <source>
        <dbReference type="ARBA" id="ARBA00022801"/>
    </source>
</evidence>
<keyword evidence="4 5" id="KW-0720">Serine protease</keyword>
<gene>
    <name evidence="10" type="primary">JXP1</name>
</gene>
<dbReference type="PANTHER" id="PTHR43806">
    <property type="entry name" value="PEPTIDASE S8"/>
    <property type="match status" value="1"/>
</dbReference>
<dbReference type="GO" id="GO:0006508">
    <property type="term" value="P:proteolysis"/>
    <property type="evidence" value="ECO:0007669"/>
    <property type="project" value="UniProtKB-KW"/>
</dbReference>
<dbReference type="InterPro" id="IPR036852">
    <property type="entry name" value="Peptidase_S8/S53_dom_sf"/>
</dbReference>
<feature type="chain" id="PRO_5003047090" evidence="7">
    <location>
        <begin position="19"/>
        <end position="454"/>
    </location>
</feature>